<evidence type="ECO:0000256" key="6">
    <source>
        <dbReference type="ARBA" id="ARBA00022500"/>
    </source>
</evidence>
<dbReference type="GO" id="GO:0071973">
    <property type="term" value="P:bacterial-type flagellum-dependent cell motility"/>
    <property type="evidence" value="ECO:0007669"/>
    <property type="project" value="InterPro"/>
</dbReference>
<dbReference type="GO" id="GO:0044781">
    <property type="term" value="P:bacterial-type flagellum organization"/>
    <property type="evidence" value="ECO:0007669"/>
    <property type="project" value="UniProtKB-KW"/>
</dbReference>
<evidence type="ECO:0000313" key="12">
    <source>
        <dbReference type="EMBL" id="KTC95823.1"/>
    </source>
</evidence>
<keyword evidence="13" id="KW-1185">Reference proteome</keyword>
<keyword evidence="6" id="KW-0145">Chemotaxis</keyword>
<keyword evidence="9" id="KW-0472">Membrane</keyword>
<evidence type="ECO:0000256" key="4">
    <source>
        <dbReference type="ARBA" id="ARBA00022448"/>
    </source>
</evidence>
<dbReference type="GO" id="GO:0005886">
    <property type="term" value="C:plasma membrane"/>
    <property type="evidence" value="ECO:0007669"/>
    <property type="project" value="UniProtKB-SubCell"/>
</dbReference>
<dbReference type="Gene3D" id="1.10.287.1700">
    <property type="match status" value="1"/>
</dbReference>
<keyword evidence="12" id="KW-0282">Flagellum</keyword>
<dbReference type="InterPro" id="IPR052570">
    <property type="entry name" value="FliJ"/>
</dbReference>
<dbReference type="EMBL" id="LNYA01000032">
    <property type="protein sequence ID" value="KTC95823.1"/>
    <property type="molecule type" value="Genomic_DNA"/>
</dbReference>
<gene>
    <name evidence="12" type="primary">fliJ</name>
    <name evidence="12" type="ORF">Lery_2118</name>
</gene>
<evidence type="ECO:0000256" key="9">
    <source>
        <dbReference type="ARBA" id="ARBA00023136"/>
    </source>
</evidence>
<feature type="region of interest" description="Disordered" evidence="11">
    <location>
        <begin position="131"/>
        <end position="158"/>
    </location>
</feature>
<sequence length="158" mass="18552">MSRQRLERLHTLLGMKEKAMEKAGEMLKQAREQFTAGKSKHDQIVGYRQDYVEQLHRMGDTGCTLGRLRNRIDFINQLDTILIQLNQQLSQLAKFRTQCEKKFLQAKAEKDAVIRLIERVKLQKNEQLARLDQKESDEYAQKQWYSKNSTNNPDKRGG</sequence>
<evidence type="ECO:0000256" key="11">
    <source>
        <dbReference type="SAM" id="MobiDB-lite"/>
    </source>
</evidence>
<dbReference type="GO" id="GO:0015031">
    <property type="term" value="P:protein transport"/>
    <property type="evidence" value="ECO:0007669"/>
    <property type="project" value="UniProtKB-KW"/>
</dbReference>
<comment type="similarity">
    <text evidence="2">Belongs to the FliJ family.</text>
</comment>
<dbReference type="RefSeq" id="WP_337589165.1">
    <property type="nucleotide sequence ID" value="NZ_CAAAHY010000017.1"/>
</dbReference>
<evidence type="ECO:0000313" key="13">
    <source>
        <dbReference type="Proteomes" id="UP000054773"/>
    </source>
</evidence>
<dbReference type="Proteomes" id="UP000054773">
    <property type="component" value="Unassembled WGS sequence"/>
</dbReference>
<name>A0A0W0TJM9_LEGER</name>
<keyword evidence="8" id="KW-0653">Protein transport</keyword>
<keyword evidence="4" id="KW-0813">Transport</keyword>
<dbReference type="PANTHER" id="PTHR38786:SF1">
    <property type="entry name" value="FLAGELLAR FLIJ PROTEIN"/>
    <property type="match status" value="1"/>
</dbReference>
<dbReference type="GO" id="GO:0006935">
    <property type="term" value="P:chemotaxis"/>
    <property type="evidence" value="ECO:0007669"/>
    <property type="project" value="UniProtKB-KW"/>
</dbReference>
<dbReference type="PATRIC" id="fig|448.7.peg.2219"/>
<dbReference type="STRING" id="448.Lery_2118"/>
<keyword evidence="5" id="KW-1003">Cell membrane</keyword>
<dbReference type="GO" id="GO:0009288">
    <property type="term" value="C:bacterial-type flagellum"/>
    <property type="evidence" value="ECO:0007669"/>
    <property type="project" value="InterPro"/>
</dbReference>
<accession>A0A0W0TJM9</accession>
<dbReference type="Pfam" id="PF02050">
    <property type="entry name" value="FliJ"/>
    <property type="match status" value="1"/>
</dbReference>
<evidence type="ECO:0000256" key="10">
    <source>
        <dbReference type="ARBA" id="ARBA00023225"/>
    </source>
</evidence>
<evidence type="ECO:0000256" key="3">
    <source>
        <dbReference type="ARBA" id="ARBA00020392"/>
    </source>
</evidence>
<dbReference type="InterPro" id="IPR053716">
    <property type="entry name" value="Flag_assembly_chemotaxis_eff"/>
</dbReference>
<feature type="compositionally biased region" description="Basic and acidic residues" evidence="11">
    <location>
        <begin position="131"/>
        <end position="140"/>
    </location>
</feature>
<protein>
    <recommendedName>
        <fullName evidence="3">Flagellar FliJ protein</fullName>
    </recommendedName>
</protein>
<organism evidence="12 13">
    <name type="scientific">Legionella erythra</name>
    <dbReference type="NCBI Taxonomy" id="448"/>
    <lineage>
        <taxon>Bacteria</taxon>
        <taxon>Pseudomonadati</taxon>
        <taxon>Pseudomonadota</taxon>
        <taxon>Gammaproteobacteria</taxon>
        <taxon>Legionellales</taxon>
        <taxon>Legionellaceae</taxon>
        <taxon>Legionella</taxon>
    </lineage>
</organism>
<evidence type="ECO:0000256" key="2">
    <source>
        <dbReference type="ARBA" id="ARBA00010004"/>
    </source>
</evidence>
<comment type="subcellular location">
    <subcellularLocation>
        <location evidence="1">Cell membrane</location>
        <topology evidence="1">Peripheral membrane protein</topology>
        <orientation evidence="1">Cytoplasmic side</orientation>
    </subcellularLocation>
</comment>
<comment type="caution">
    <text evidence="12">The sequence shown here is derived from an EMBL/GenBank/DDBJ whole genome shotgun (WGS) entry which is preliminary data.</text>
</comment>
<evidence type="ECO:0000256" key="1">
    <source>
        <dbReference type="ARBA" id="ARBA00004413"/>
    </source>
</evidence>
<dbReference type="NCBIfam" id="TIGR02473">
    <property type="entry name" value="flagell_FliJ"/>
    <property type="match status" value="1"/>
</dbReference>
<dbReference type="InterPro" id="IPR012823">
    <property type="entry name" value="Flagell_FliJ"/>
</dbReference>
<evidence type="ECO:0000256" key="8">
    <source>
        <dbReference type="ARBA" id="ARBA00022927"/>
    </source>
</evidence>
<keyword evidence="12" id="KW-0969">Cilium</keyword>
<keyword evidence="7" id="KW-1005">Bacterial flagellum biogenesis</keyword>
<dbReference type="AlphaFoldDB" id="A0A0W0TJM9"/>
<reference evidence="12 13" key="1">
    <citation type="submission" date="2015-11" db="EMBL/GenBank/DDBJ databases">
        <title>Genomic analysis of 38 Legionella species identifies large and diverse effector repertoires.</title>
        <authorList>
            <person name="Burstein D."/>
            <person name="Amaro F."/>
            <person name="Zusman T."/>
            <person name="Lifshitz Z."/>
            <person name="Cohen O."/>
            <person name="Gilbert J.A."/>
            <person name="Pupko T."/>
            <person name="Shuman H.A."/>
            <person name="Segal G."/>
        </authorList>
    </citation>
    <scope>NUCLEOTIDE SEQUENCE [LARGE SCALE GENOMIC DNA]</scope>
    <source>
        <strain evidence="12 13">SE-32A-C8</strain>
    </source>
</reference>
<feature type="compositionally biased region" description="Polar residues" evidence="11">
    <location>
        <begin position="143"/>
        <end position="152"/>
    </location>
</feature>
<keyword evidence="10" id="KW-1006">Bacterial flagellum protein export</keyword>
<keyword evidence="12" id="KW-0966">Cell projection</keyword>
<evidence type="ECO:0000256" key="7">
    <source>
        <dbReference type="ARBA" id="ARBA00022795"/>
    </source>
</evidence>
<dbReference type="PANTHER" id="PTHR38786">
    <property type="entry name" value="FLAGELLAR FLIJ PROTEIN"/>
    <property type="match status" value="1"/>
</dbReference>
<evidence type="ECO:0000256" key="5">
    <source>
        <dbReference type="ARBA" id="ARBA00022475"/>
    </source>
</evidence>
<proteinExistence type="inferred from homology"/>